<dbReference type="OrthoDB" id="4380123at2"/>
<keyword evidence="2" id="KW-1185">Reference proteome</keyword>
<name>A0A6N6RK01_9FLAO</name>
<dbReference type="AlphaFoldDB" id="A0A6N6RK01"/>
<evidence type="ECO:0000313" key="1">
    <source>
        <dbReference type="EMBL" id="KAB2814211.1"/>
    </source>
</evidence>
<dbReference type="Pfam" id="PF05742">
    <property type="entry name" value="TANGO2"/>
    <property type="match status" value="1"/>
</dbReference>
<evidence type="ECO:0000313" key="2">
    <source>
        <dbReference type="Proteomes" id="UP000468650"/>
    </source>
</evidence>
<dbReference type="InterPro" id="IPR008551">
    <property type="entry name" value="TANGO2"/>
</dbReference>
<reference evidence="1 2" key="1">
    <citation type="submission" date="2019-09" db="EMBL/GenBank/DDBJ databases">
        <title>Genomes of family Cryomorphaceae.</title>
        <authorList>
            <person name="Bowman J.P."/>
        </authorList>
    </citation>
    <scope>NUCLEOTIDE SEQUENCE [LARGE SCALE GENOMIC DNA]</scope>
    <source>
        <strain evidence="1 2">LMG 25704</strain>
    </source>
</reference>
<evidence type="ECO:0008006" key="3">
    <source>
        <dbReference type="Google" id="ProtNLM"/>
    </source>
</evidence>
<proteinExistence type="predicted"/>
<gene>
    <name evidence="1" type="ORF">F8C67_00340</name>
</gene>
<comment type="caution">
    <text evidence="1">The sequence shown here is derived from an EMBL/GenBank/DDBJ whole genome shotgun (WGS) entry which is preliminary data.</text>
</comment>
<protein>
    <recommendedName>
        <fullName evidence="3">NRDE family protein</fullName>
    </recommendedName>
</protein>
<sequence length="228" mass="25959">MCTLTFLPSNTGFTVTQNRDESPLRGAPVFPFRVEEKNWLYPKDPDGDGTWMLTDGEYVICVLNGAYEPHERHIPYRHSRGLLPAIALEQIPVGLTKKDAEGLEPFSVFIFSKDEVTRYSWDASELWVERFDPSQPHIFQSAPLYSPPMQSMRALWFQEWLAEHADPTSEQILDFHFNGGDGANEINICMYRPGVQTTAITQVKVEDGKPTSYFFHSILSGKNITVQL</sequence>
<dbReference type="RefSeq" id="WP_151665792.1">
    <property type="nucleotide sequence ID" value="NZ_WBVO01000001.1"/>
</dbReference>
<accession>A0A6N6RK01</accession>
<dbReference type="EMBL" id="WBVO01000001">
    <property type="protein sequence ID" value="KAB2814211.1"/>
    <property type="molecule type" value="Genomic_DNA"/>
</dbReference>
<dbReference type="Proteomes" id="UP000468650">
    <property type="component" value="Unassembled WGS sequence"/>
</dbReference>
<organism evidence="1 2">
    <name type="scientific">Phaeocystidibacter luteus</name>
    <dbReference type="NCBI Taxonomy" id="911197"/>
    <lineage>
        <taxon>Bacteria</taxon>
        <taxon>Pseudomonadati</taxon>
        <taxon>Bacteroidota</taxon>
        <taxon>Flavobacteriia</taxon>
        <taxon>Flavobacteriales</taxon>
        <taxon>Phaeocystidibacteraceae</taxon>
        <taxon>Phaeocystidibacter</taxon>
    </lineage>
</organism>